<evidence type="ECO:0000313" key="1">
    <source>
        <dbReference type="EMBL" id="ACB54651.1"/>
    </source>
</evidence>
<dbReference type="AlphaFoldDB" id="B1X3E0"/>
<accession>B1X3E0</accession>
<sequence length="152" mass="17127">MNHKDSNMGLLFRGKPPKTPFGQMGKECSSLFIMTEKRNINLTIRVTPSEKLAWQEKAVLSGLTLSNLIRQAMSKTRTWTASNSSLVQEQTRQIARIGNNLNQIAKWANTYKQTAEAIEVIQALRLIQETLHELSVKSDKPSPNSEDNEDVT</sequence>
<dbReference type="eggNOG" id="ENOG5030I1B">
    <property type="taxonomic scope" value="Bacteria"/>
</dbReference>
<dbReference type="Pfam" id="PF21983">
    <property type="entry name" value="NikA-like"/>
    <property type="match status" value="1"/>
</dbReference>
<dbReference type="EMBL" id="CP000811">
    <property type="protein sequence ID" value="ACB54651.1"/>
    <property type="molecule type" value="Genomic_DNA"/>
</dbReference>
<proteinExistence type="predicted"/>
<organism evidence="1 2">
    <name type="scientific">Crocosphaera subtropica (strain ATCC 51142 / BH68)</name>
    <name type="common">Cyanothece sp. (strain ATCC 51142)</name>
    <dbReference type="NCBI Taxonomy" id="43989"/>
    <lineage>
        <taxon>Bacteria</taxon>
        <taxon>Bacillati</taxon>
        <taxon>Cyanobacteriota</taxon>
        <taxon>Cyanophyceae</taxon>
        <taxon>Oscillatoriophycideae</taxon>
        <taxon>Chroococcales</taxon>
        <taxon>Aphanothecaceae</taxon>
        <taxon>Crocosphaera</taxon>
        <taxon>Crocosphaera subtropica</taxon>
    </lineage>
</organism>
<gene>
    <name evidence="1" type="ordered locus">cce_5305</name>
</gene>
<reference evidence="1 2" key="1">
    <citation type="journal article" date="2008" name="Proc. Natl. Acad. Sci. U.S.A.">
        <title>The genome of Cyanothece 51142, a unicellular diazotrophic cyanobacterium important in the marine nitrogen cycle.</title>
        <authorList>
            <person name="Welsh E.A."/>
            <person name="Liberton M."/>
            <person name="Stoeckel J."/>
            <person name="Loh T."/>
            <person name="Elvitigala T."/>
            <person name="Wang C."/>
            <person name="Wollam A."/>
            <person name="Fulton R.S."/>
            <person name="Clifton S.W."/>
            <person name="Jacobs J.M."/>
            <person name="Aurora R."/>
            <person name="Ghosh B.K."/>
            <person name="Sherman L.A."/>
            <person name="Smith R.D."/>
            <person name="Wilson R.K."/>
            <person name="Pakrasi H.B."/>
        </authorList>
    </citation>
    <scope>NUCLEOTIDE SEQUENCE [LARGE SCALE GENOMIC DNA]</scope>
    <source>
        <strain evidence="2">ATCC 51142 / BH68</strain>
        <plasmid evidence="2">D</plasmid>
    </source>
</reference>
<keyword evidence="1" id="KW-0614">Plasmid</keyword>
<keyword evidence="2" id="KW-1185">Reference proteome</keyword>
<dbReference type="InterPro" id="IPR053842">
    <property type="entry name" value="NikA-like"/>
</dbReference>
<protein>
    <submittedName>
        <fullName evidence="1">Uncharacterized protein</fullName>
    </submittedName>
</protein>
<dbReference type="HOGENOM" id="CLU_1719300_0_0_3"/>
<dbReference type="KEGG" id="cyt:cce_5305"/>
<dbReference type="Proteomes" id="UP000001203">
    <property type="component" value="Plasmid D"/>
</dbReference>
<evidence type="ECO:0000313" key="2">
    <source>
        <dbReference type="Proteomes" id="UP000001203"/>
    </source>
</evidence>
<geneLocation type="plasmid" evidence="1 2">
    <name>D</name>
</geneLocation>
<name>B1X3E0_CROS5</name>